<keyword evidence="5" id="KW-0547">Nucleotide-binding</keyword>
<dbReference type="InterPro" id="IPR020830">
    <property type="entry name" value="GlycerAld_3-P_DH_AS"/>
</dbReference>
<dbReference type="InterPro" id="IPR020828">
    <property type="entry name" value="GlycerAld_3-P_DH_NAD(P)-bd"/>
</dbReference>
<dbReference type="NCBIfam" id="TIGR01534">
    <property type="entry name" value="GAPDH-I"/>
    <property type="match status" value="1"/>
</dbReference>
<dbReference type="GO" id="GO:0050661">
    <property type="term" value="F:NADP binding"/>
    <property type="evidence" value="ECO:0007669"/>
    <property type="project" value="InterPro"/>
</dbReference>
<evidence type="ECO:0000256" key="4">
    <source>
        <dbReference type="PIRSR" id="PIRSR000149-2"/>
    </source>
</evidence>
<dbReference type="GO" id="GO:0006006">
    <property type="term" value="P:glucose metabolic process"/>
    <property type="evidence" value="ECO:0007669"/>
    <property type="project" value="InterPro"/>
</dbReference>
<feature type="binding site" evidence="5">
    <location>
        <position position="316"/>
    </location>
    <ligand>
        <name>NAD(+)</name>
        <dbReference type="ChEBI" id="CHEBI:57540"/>
    </ligand>
</feature>
<evidence type="ECO:0000259" key="9">
    <source>
        <dbReference type="SMART" id="SM00846"/>
    </source>
</evidence>
<dbReference type="AlphaFoldDB" id="A0A380CAC2"/>
<dbReference type="EMBL" id="UGYZ01000002">
    <property type="protein sequence ID" value="SUJ15688.1"/>
    <property type="molecule type" value="Genomic_DNA"/>
</dbReference>
<evidence type="ECO:0000256" key="8">
    <source>
        <dbReference type="RuleBase" id="RU361160"/>
    </source>
</evidence>
<dbReference type="PROSITE" id="PS00071">
    <property type="entry name" value="GAPDH"/>
    <property type="match status" value="1"/>
</dbReference>
<protein>
    <recommendedName>
        <fullName evidence="8">Glyceraldehyde-3-phosphate dehydrogenase</fullName>
        <ecNumber evidence="8">1.2.1.-</ecNumber>
    </recommendedName>
</protein>
<dbReference type="InterPro" id="IPR006424">
    <property type="entry name" value="Glyceraldehyde-3-P_DH_1"/>
</dbReference>
<feature type="binding site" evidence="4">
    <location>
        <begin position="152"/>
        <end position="154"/>
    </location>
    <ligand>
        <name>D-glyceraldehyde 3-phosphate</name>
        <dbReference type="ChEBI" id="CHEBI:59776"/>
    </ligand>
</feature>
<dbReference type="FunFam" id="3.30.360.10:FF:000002">
    <property type="entry name" value="Glyceraldehyde-3-phosphate dehydrogenase"/>
    <property type="match status" value="1"/>
</dbReference>
<dbReference type="CDD" id="cd18126">
    <property type="entry name" value="GAPDH_I_C"/>
    <property type="match status" value="1"/>
</dbReference>
<dbReference type="CDD" id="cd05214">
    <property type="entry name" value="GAPDH_I_N"/>
    <property type="match status" value="1"/>
</dbReference>
<dbReference type="GO" id="GO:0016620">
    <property type="term" value="F:oxidoreductase activity, acting on the aldehyde or oxo group of donors, NAD or NADP as acceptor"/>
    <property type="evidence" value="ECO:0007669"/>
    <property type="project" value="InterPro"/>
</dbReference>
<name>A0A380CAC2_SPOPA</name>
<feature type="active site" description="Nucleophile" evidence="3">
    <location>
        <position position="153"/>
    </location>
</feature>
<proteinExistence type="inferred from homology"/>
<dbReference type="InterPro" id="IPR036291">
    <property type="entry name" value="NAD(P)-bd_dom_sf"/>
</dbReference>
<dbReference type="SUPFAM" id="SSF55347">
    <property type="entry name" value="Glyceraldehyde-3-phosphate dehydrogenase-like, C-terminal domain"/>
    <property type="match status" value="1"/>
</dbReference>
<accession>A0A380CAC2</accession>
<comment type="similarity">
    <text evidence="1 7">Belongs to the glyceraldehyde-3-phosphate dehydrogenase family.</text>
</comment>
<feature type="binding site" evidence="5">
    <location>
        <position position="79"/>
    </location>
    <ligand>
        <name>NAD(+)</name>
        <dbReference type="ChEBI" id="CHEBI:57540"/>
    </ligand>
</feature>
<dbReference type="PANTHER" id="PTHR43148">
    <property type="entry name" value="GLYCERALDEHYDE-3-PHOSPHATE DEHYDROGENASE 2"/>
    <property type="match status" value="1"/>
</dbReference>
<keyword evidence="5" id="KW-0520">NAD</keyword>
<dbReference type="InterPro" id="IPR020829">
    <property type="entry name" value="GlycerAld_3-P_DH_cat"/>
</dbReference>
<dbReference type="Proteomes" id="UP000254519">
    <property type="component" value="Unassembled WGS sequence"/>
</dbReference>
<dbReference type="Pfam" id="PF00044">
    <property type="entry name" value="Gp_dh_N"/>
    <property type="match status" value="1"/>
</dbReference>
<dbReference type="PIRSF" id="PIRSF000149">
    <property type="entry name" value="GAP_DH"/>
    <property type="match status" value="1"/>
</dbReference>
<feature type="binding site" evidence="5">
    <location>
        <position position="121"/>
    </location>
    <ligand>
        <name>NAD(+)</name>
        <dbReference type="ChEBI" id="CHEBI:57540"/>
    </ligand>
</feature>
<dbReference type="SMART" id="SM00846">
    <property type="entry name" value="Gp_dh_N"/>
    <property type="match status" value="1"/>
</dbReference>
<dbReference type="Gene3D" id="3.40.50.720">
    <property type="entry name" value="NAD(P)-binding Rossmann-like Domain"/>
    <property type="match status" value="1"/>
</dbReference>
<dbReference type="FunFam" id="3.40.50.720:FF:000001">
    <property type="entry name" value="Glyceraldehyde-3-phosphate dehydrogenase"/>
    <property type="match status" value="1"/>
</dbReference>
<feature type="binding site" evidence="4">
    <location>
        <begin position="211"/>
        <end position="212"/>
    </location>
    <ligand>
        <name>D-glyceraldehyde 3-phosphate</name>
        <dbReference type="ChEBI" id="CHEBI:59776"/>
    </ligand>
</feature>
<dbReference type="Gene3D" id="3.30.360.10">
    <property type="entry name" value="Dihydrodipicolinate Reductase, domain 2"/>
    <property type="match status" value="1"/>
</dbReference>
<keyword evidence="11" id="KW-1185">Reference proteome</keyword>
<dbReference type="SUPFAM" id="SSF51735">
    <property type="entry name" value="NAD(P)-binding Rossmann-fold domains"/>
    <property type="match status" value="1"/>
</dbReference>
<evidence type="ECO:0000313" key="10">
    <source>
        <dbReference type="EMBL" id="SUJ15688.1"/>
    </source>
</evidence>
<gene>
    <name evidence="10" type="primary">gap</name>
    <name evidence="10" type="ORF">NCTC4822_02646</name>
</gene>
<evidence type="ECO:0000256" key="2">
    <source>
        <dbReference type="ARBA" id="ARBA00023002"/>
    </source>
</evidence>
<reference evidence="10 11" key="1">
    <citation type="submission" date="2018-06" db="EMBL/GenBank/DDBJ databases">
        <authorList>
            <consortium name="Pathogen Informatics"/>
            <person name="Doyle S."/>
        </authorList>
    </citation>
    <scope>NUCLEOTIDE SEQUENCE [LARGE SCALE GENOMIC DNA]</scope>
    <source>
        <strain evidence="11">ATCC 11859 / DSM 33 / NCIB 8841 / NCTC 4822</strain>
    </source>
</reference>
<evidence type="ECO:0000256" key="5">
    <source>
        <dbReference type="PIRSR" id="PIRSR000149-3"/>
    </source>
</evidence>
<evidence type="ECO:0000313" key="11">
    <source>
        <dbReference type="Proteomes" id="UP000254519"/>
    </source>
</evidence>
<dbReference type="Pfam" id="PF02800">
    <property type="entry name" value="Gp_dh_C"/>
    <property type="match status" value="1"/>
</dbReference>
<keyword evidence="2 8" id="KW-0560">Oxidoreductase</keyword>
<dbReference type="EC" id="1.2.1.-" evidence="8"/>
<organism evidence="10 11">
    <name type="scientific">Sporosarcina pasteurii</name>
    <name type="common">Bacillus pasteurii</name>
    <dbReference type="NCBI Taxonomy" id="1474"/>
    <lineage>
        <taxon>Bacteria</taxon>
        <taxon>Bacillati</taxon>
        <taxon>Bacillota</taxon>
        <taxon>Bacilli</taxon>
        <taxon>Bacillales</taxon>
        <taxon>Caryophanaceae</taxon>
        <taxon>Sporosarcina</taxon>
    </lineage>
</organism>
<evidence type="ECO:0000256" key="6">
    <source>
        <dbReference type="PIRSR" id="PIRSR000149-4"/>
    </source>
</evidence>
<feature type="binding site" evidence="4">
    <location>
        <position position="183"/>
    </location>
    <ligand>
        <name>D-glyceraldehyde 3-phosphate</name>
        <dbReference type="ChEBI" id="CHEBI:59776"/>
    </ligand>
</feature>
<feature type="binding site" evidence="5">
    <location>
        <begin position="13"/>
        <end position="14"/>
    </location>
    <ligand>
        <name>NAD(+)</name>
        <dbReference type="ChEBI" id="CHEBI:57540"/>
    </ligand>
</feature>
<feature type="domain" description="Glyceraldehyde 3-phosphate dehydrogenase NAD(P) binding" evidence="9">
    <location>
        <begin position="4"/>
        <end position="153"/>
    </location>
</feature>
<evidence type="ECO:0000256" key="7">
    <source>
        <dbReference type="RuleBase" id="RU000397"/>
    </source>
</evidence>
<dbReference type="GO" id="GO:0051287">
    <property type="term" value="F:NAD binding"/>
    <property type="evidence" value="ECO:0007669"/>
    <property type="project" value="InterPro"/>
</dbReference>
<dbReference type="InterPro" id="IPR020831">
    <property type="entry name" value="GlycerAld/Erythrose_P_DH"/>
</dbReference>
<sequence>MMTLKMAINGFGRIGRVVFREALKSEEIEIVAINDLTDSNMLAHLLKYDSVHGTFDAEVHADGDDIVVNGKKIRVYEERDPAALPWGELGVDVVVESTGRFTDQESLAKHLEAGAKKVICSAPAKGDVTTLVMGVNHEAYNPETDNIVSNASCTTNCLAPVVKVLHEKFGVNRGLMTTVHAYTNDQHLLDLPHSDYRRARAAAESMIPTSTGAASAVTKVIPELEGKLDGMAVRVPTPNVSMVDFVAELNENVTAEDVNQAFKDASENELKDILVYSDKPLVSIDYNGNPSSSTVDGLSTMVLVDNMVKVIAWYDNETAYSARCIDLALHMYKKGL</sequence>
<feature type="binding site" evidence="4">
    <location>
        <position position="234"/>
    </location>
    <ligand>
        <name>D-glyceraldehyde 3-phosphate</name>
        <dbReference type="ChEBI" id="CHEBI:59776"/>
    </ligand>
</feature>
<feature type="site" description="Activates thiol group during catalysis" evidence="6">
    <location>
        <position position="180"/>
    </location>
</feature>
<feature type="binding site" evidence="5">
    <location>
        <position position="35"/>
    </location>
    <ligand>
        <name>NAD(+)</name>
        <dbReference type="ChEBI" id="CHEBI:57540"/>
    </ligand>
</feature>
<dbReference type="PRINTS" id="PR00078">
    <property type="entry name" value="G3PDHDRGNASE"/>
</dbReference>
<evidence type="ECO:0000256" key="3">
    <source>
        <dbReference type="PIRSR" id="PIRSR000149-1"/>
    </source>
</evidence>
<evidence type="ECO:0000256" key="1">
    <source>
        <dbReference type="ARBA" id="ARBA00007406"/>
    </source>
</evidence>